<dbReference type="AlphaFoldDB" id="A0A833RHI0"/>
<evidence type="ECO:0000259" key="2">
    <source>
        <dbReference type="SMART" id="SM00343"/>
    </source>
</evidence>
<dbReference type="InterPro" id="IPR001878">
    <property type="entry name" value="Znf_CCHC"/>
</dbReference>
<feature type="domain" description="CCHC-type" evidence="2">
    <location>
        <begin position="120"/>
        <end position="136"/>
    </location>
</feature>
<dbReference type="EMBL" id="SWLB01000003">
    <property type="protein sequence ID" value="KAF3339978.1"/>
    <property type="molecule type" value="Genomic_DNA"/>
</dbReference>
<organism evidence="3 4">
    <name type="scientific">Carex littledalei</name>
    <dbReference type="NCBI Taxonomy" id="544730"/>
    <lineage>
        <taxon>Eukaryota</taxon>
        <taxon>Viridiplantae</taxon>
        <taxon>Streptophyta</taxon>
        <taxon>Embryophyta</taxon>
        <taxon>Tracheophyta</taxon>
        <taxon>Spermatophyta</taxon>
        <taxon>Magnoliopsida</taxon>
        <taxon>Liliopsida</taxon>
        <taxon>Poales</taxon>
        <taxon>Cyperaceae</taxon>
        <taxon>Cyperoideae</taxon>
        <taxon>Cariceae</taxon>
        <taxon>Carex</taxon>
        <taxon>Carex subgen. Euthyceras</taxon>
    </lineage>
</organism>
<dbReference type="InterPro" id="IPR036875">
    <property type="entry name" value="Znf_CCHC_sf"/>
</dbReference>
<evidence type="ECO:0000256" key="1">
    <source>
        <dbReference type="SAM" id="MobiDB-lite"/>
    </source>
</evidence>
<keyword evidence="4" id="KW-1185">Reference proteome</keyword>
<feature type="region of interest" description="Disordered" evidence="1">
    <location>
        <begin position="588"/>
        <end position="607"/>
    </location>
</feature>
<reference evidence="3" key="1">
    <citation type="submission" date="2020-01" db="EMBL/GenBank/DDBJ databases">
        <title>Genome sequence of Kobresia littledalei, the first chromosome-level genome in the family Cyperaceae.</title>
        <authorList>
            <person name="Qu G."/>
        </authorList>
    </citation>
    <scope>NUCLEOTIDE SEQUENCE</scope>
    <source>
        <strain evidence="3">C.B.Clarke</strain>
        <tissue evidence="3">Leaf</tissue>
    </source>
</reference>
<feature type="compositionally biased region" description="Basic and acidic residues" evidence="1">
    <location>
        <begin position="773"/>
        <end position="785"/>
    </location>
</feature>
<feature type="compositionally biased region" description="Polar residues" evidence="1">
    <location>
        <begin position="532"/>
        <end position="546"/>
    </location>
</feature>
<evidence type="ECO:0000313" key="4">
    <source>
        <dbReference type="Proteomes" id="UP000623129"/>
    </source>
</evidence>
<feature type="domain" description="CCHC-type" evidence="2">
    <location>
        <begin position="101"/>
        <end position="117"/>
    </location>
</feature>
<dbReference type="GO" id="GO:0003676">
    <property type="term" value="F:nucleic acid binding"/>
    <property type="evidence" value="ECO:0007669"/>
    <property type="project" value="InterPro"/>
</dbReference>
<feature type="region of interest" description="Disordered" evidence="1">
    <location>
        <begin position="675"/>
        <end position="712"/>
    </location>
</feature>
<dbReference type="SUPFAM" id="SSF57756">
    <property type="entry name" value="Retrovirus zinc finger-like domains"/>
    <property type="match status" value="1"/>
</dbReference>
<dbReference type="Proteomes" id="UP000623129">
    <property type="component" value="Unassembled WGS sequence"/>
</dbReference>
<proteinExistence type="predicted"/>
<feature type="region of interest" description="Disordered" evidence="1">
    <location>
        <begin position="1"/>
        <end position="35"/>
    </location>
</feature>
<feature type="compositionally biased region" description="Low complexity" evidence="1">
    <location>
        <begin position="26"/>
        <end position="35"/>
    </location>
</feature>
<feature type="region of interest" description="Disordered" evidence="1">
    <location>
        <begin position="387"/>
        <end position="410"/>
    </location>
</feature>
<feature type="region of interest" description="Disordered" evidence="1">
    <location>
        <begin position="760"/>
        <end position="796"/>
    </location>
</feature>
<feature type="region of interest" description="Disordered" evidence="1">
    <location>
        <begin position="617"/>
        <end position="653"/>
    </location>
</feature>
<name>A0A833RHI0_9POAL</name>
<feature type="region of interest" description="Disordered" evidence="1">
    <location>
        <begin position="53"/>
        <end position="84"/>
    </location>
</feature>
<sequence length="796" mass="87676">MAAADWQLVGRRNRKYPENWKTGSEPLPTAAKPFTPFAPTYAQMVQRKVIRNLNPNPQKTPTPSPPSSPSSSTKAEYYISPHSPTKLRFPPSARYEEWRGRCFRCCKQGHTKALCRNNLKCSKCWHEGHVGSQCRSPSLNPAAVPFKPAPTPAPARAPNTEPLFEDLLTGPCPATAPEMPEGRPAVLRCYIPRDESIFKEIEKLTRGVVLHSNLDNELSIDTVAAYATRTGLVKTADVSISILPRRRYLIMLPVGINPQEFIKATPWDLWDFGYEFQLWSPHEEGSVTIPSFKVLVHLHGLLTYLWKEPVVINAVSSFGTYLGSLESLNPASLEYWVAVVATEDLRQIPLTVSVRVGGMDHSVAVQPVKWIHNLLYGATDLPQIPIKFTVPPPSSPDSSSDDGAPGDDNELIPMRRSVLREICKGRDIHSLPAQLREMLAGEEERHPTSATPCHSVAAENLVQQSQNSTDLMSPQLERLCETGQQQGAAGHYMPPAAAPEAAKNQGSHMPRILQRSSDPACKGKDKMDEVGQSLNQTQLATPTPQICSLPDPPRGRGRPRGSKKKSTLQLGESAKSSLHRTLEKGPFLANSDTVEPPHQHGQLTGHRSPTIQLVGSAPYNLRPQQIRQTRHSRTSDPNKERNTQSAFPFPADDSLLVPKRGAVSREVQKCLQIADGPSPLNHKRKSLGHISIPSRPDPQKKIIGAGRPPNNSTVQATLNPEGFYEVQVQQAYCKELGNACGVTEKDVMQCLQEDNSERQLVYTSPAGTSHAPPSDDKFTPGRFDPDSADELESDDE</sequence>
<feature type="region of interest" description="Disordered" evidence="1">
    <location>
        <begin position="486"/>
        <end position="579"/>
    </location>
</feature>
<evidence type="ECO:0000313" key="3">
    <source>
        <dbReference type="EMBL" id="KAF3339978.1"/>
    </source>
</evidence>
<feature type="compositionally biased region" description="Polar residues" evidence="1">
    <location>
        <begin position="567"/>
        <end position="576"/>
    </location>
</feature>
<dbReference type="Gene3D" id="4.10.60.10">
    <property type="entry name" value="Zinc finger, CCHC-type"/>
    <property type="match status" value="1"/>
</dbReference>
<dbReference type="SMART" id="SM00343">
    <property type="entry name" value="ZnF_C2HC"/>
    <property type="match status" value="2"/>
</dbReference>
<dbReference type="GO" id="GO:0008270">
    <property type="term" value="F:zinc ion binding"/>
    <property type="evidence" value="ECO:0007669"/>
    <property type="project" value="InterPro"/>
</dbReference>
<protein>
    <recommendedName>
        <fullName evidence="2">CCHC-type domain-containing protein</fullName>
    </recommendedName>
</protein>
<comment type="caution">
    <text evidence="3">The sequence shown here is derived from an EMBL/GenBank/DDBJ whole genome shotgun (WGS) entry which is preliminary data.</text>
</comment>
<feature type="compositionally biased region" description="Basic and acidic residues" evidence="1">
    <location>
        <begin position="633"/>
        <end position="642"/>
    </location>
</feature>
<feature type="compositionally biased region" description="Acidic residues" evidence="1">
    <location>
        <begin position="786"/>
        <end position="796"/>
    </location>
</feature>
<gene>
    <name evidence="3" type="ORF">FCM35_KLT15749</name>
</gene>
<feature type="compositionally biased region" description="Basic residues" evidence="1">
    <location>
        <begin position="555"/>
        <end position="566"/>
    </location>
</feature>
<accession>A0A833RHI0</accession>
<feature type="compositionally biased region" description="Pro residues" evidence="1">
    <location>
        <begin position="58"/>
        <end position="68"/>
    </location>
</feature>